<reference evidence="1 2" key="2">
    <citation type="journal article" date="2022" name="Microorganisms">
        <title>Complete Genome Sequences of Two Flavobacterium ammonificans Strains and a Flavobacterium ammoniigenes Strain of Ammonifying Bacterioplankton Isolated from Surface River Water.</title>
        <authorList>
            <person name="Suda W."/>
            <person name="Ogata Y."/>
            <person name="Shindo C."/>
            <person name="Watanabe K."/>
        </authorList>
    </citation>
    <scope>NUCLEOTIDE SEQUENCE [LARGE SCALE GENOMIC DNA]</scope>
    <source>
        <strain evidence="1 2">GENT11</strain>
    </source>
</reference>
<keyword evidence="2" id="KW-1185">Reference proteome</keyword>
<evidence type="ECO:0000313" key="1">
    <source>
        <dbReference type="EMBL" id="BDB52219.1"/>
    </source>
</evidence>
<dbReference type="EMBL" id="AP025183">
    <property type="protein sequence ID" value="BDB52219.1"/>
    <property type="molecule type" value="Genomic_DNA"/>
</dbReference>
<dbReference type="InterPro" id="IPR048136">
    <property type="entry name" value="STM3941-like"/>
</dbReference>
<reference evidence="1 2" key="1">
    <citation type="journal article" date="2022" name="Int. J. Syst. Evol. Microbiol.">
        <title>Flavobacterium ammonificans sp. nov. and Flavobacterium ammoniigenes sp. nov., ammonifying bacteria isolated from surface river water.</title>
        <authorList>
            <person name="Watanabe K."/>
            <person name="Kitamura T."/>
            <person name="Ogata Y."/>
            <person name="Shindo C."/>
            <person name="Suda W."/>
        </authorList>
    </citation>
    <scope>NUCLEOTIDE SEQUENCE [LARGE SCALE GENOMIC DNA]</scope>
    <source>
        <strain evidence="1 2">GENT11</strain>
    </source>
</reference>
<accession>A0ABM7UXP5</accession>
<organism evidence="1 2">
    <name type="scientific">Flavobacterium ammonificans</name>
    <dbReference type="NCBI Taxonomy" id="1751056"/>
    <lineage>
        <taxon>Bacteria</taxon>
        <taxon>Pseudomonadati</taxon>
        <taxon>Bacteroidota</taxon>
        <taxon>Flavobacteriia</taxon>
        <taxon>Flavobacteriales</taxon>
        <taxon>Flavobacteriaceae</taxon>
        <taxon>Flavobacterium</taxon>
    </lineage>
</organism>
<proteinExistence type="predicted"/>
<gene>
    <name evidence="1" type="ORF">GENT11_05310</name>
</gene>
<sequence length="120" mass="14191">MFGIIISILYLIRTKPLLTVTKNEIIIYNILSTKKTNVNFEEIKSFFVITTSYKGITNNRQICIQMKKPIKEYNNSLFYKFLLKFDIKIANSQYVIQTNFLNINHKKLLAILNDHLKNDR</sequence>
<evidence type="ECO:0000313" key="2">
    <source>
        <dbReference type="Proteomes" id="UP001319865"/>
    </source>
</evidence>
<dbReference type="Proteomes" id="UP001319865">
    <property type="component" value="Chromosome"/>
</dbReference>
<protein>
    <submittedName>
        <fullName evidence="1">Uncharacterized protein</fullName>
    </submittedName>
</protein>
<name>A0ABM7UXP5_9FLAO</name>
<dbReference type="NCBIfam" id="NF041635">
    <property type="entry name" value="STM3941_fam"/>
    <property type="match status" value="1"/>
</dbReference>